<accession>C9SH55</accession>
<dbReference type="KEGG" id="val:VDBG_03758"/>
<feature type="coiled-coil region" evidence="1">
    <location>
        <begin position="160"/>
        <end position="187"/>
    </location>
</feature>
<organism evidence="4">
    <name type="scientific">Verticillium alfalfae (strain VaMs.102 / ATCC MYA-4576 / FGSC 10136)</name>
    <name type="common">Verticillium wilt of alfalfa</name>
    <name type="synonym">Verticillium albo-atrum</name>
    <dbReference type="NCBI Taxonomy" id="526221"/>
    <lineage>
        <taxon>Eukaryota</taxon>
        <taxon>Fungi</taxon>
        <taxon>Dikarya</taxon>
        <taxon>Ascomycota</taxon>
        <taxon>Pezizomycotina</taxon>
        <taxon>Sordariomycetes</taxon>
        <taxon>Hypocreomycetidae</taxon>
        <taxon>Glomerellales</taxon>
        <taxon>Plectosphaerellaceae</taxon>
        <taxon>Verticillium</taxon>
    </lineage>
</organism>
<feature type="compositionally biased region" description="Basic and acidic residues" evidence="2">
    <location>
        <begin position="214"/>
        <end position="234"/>
    </location>
</feature>
<reference evidence="4" key="1">
    <citation type="journal article" date="2011" name="PLoS Pathog.">
        <title>Comparative genomics yields insights into niche adaptation of plant vascular wilt pathogens.</title>
        <authorList>
            <person name="Klosterman S.J."/>
            <person name="Subbarao K.V."/>
            <person name="Kang S."/>
            <person name="Veronese P."/>
            <person name="Gold S.E."/>
            <person name="Thomma B.P.H.J."/>
            <person name="Chen Z."/>
            <person name="Henrissat B."/>
            <person name="Lee Y.-H."/>
            <person name="Park J."/>
            <person name="Garcia-Pedrajas M.D."/>
            <person name="Barbara D.J."/>
            <person name="Anchieta A."/>
            <person name="de Jonge R."/>
            <person name="Santhanam P."/>
            <person name="Maruthachalam K."/>
            <person name="Atallah Z."/>
            <person name="Amyotte S.G."/>
            <person name="Paz Z."/>
            <person name="Inderbitzin P."/>
            <person name="Hayes R.J."/>
            <person name="Heiman D.I."/>
            <person name="Young S."/>
            <person name="Zeng Q."/>
            <person name="Engels R."/>
            <person name="Galagan J."/>
            <person name="Cuomo C.A."/>
            <person name="Dobinson K.F."/>
            <person name="Ma L.-J."/>
        </authorList>
    </citation>
    <scope>NUCLEOTIDE SEQUENCE [LARGE SCALE GENOMIC DNA]</scope>
    <source>
        <strain evidence="4">VaMs.102 / ATCC MYA-4576 / FGSC 10136</strain>
    </source>
</reference>
<evidence type="ECO:0000313" key="3">
    <source>
        <dbReference type="EMBL" id="EEY17649.1"/>
    </source>
</evidence>
<dbReference type="PANTHER" id="PTHR21521">
    <property type="entry name" value="AMUN, ISOFORM A"/>
    <property type="match status" value="1"/>
</dbReference>
<keyword evidence="1" id="KW-0175">Coiled coil</keyword>
<dbReference type="STRING" id="526221.C9SH55"/>
<evidence type="ECO:0000313" key="4">
    <source>
        <dbReference type="Proteomes" id="UP000008698"/>
    </source>
</evidence>
<keyword evidence="4" id="KW-1185">Reference proteome</keyword>
<dbReference type="Proteomes" id="UP000008698">
    <property type="component" value="Unassembled WGS sequence"/>
</dbReference>
<sequence length="289" mass="31505">MLANAIGKAEFYELLASYASVLESISAAKEKPGQKTLKELDEFRYVEAPRLFSQHGTPERLMTHDDVKILVEWKLRHGKFRPTLMKLVTSNDSSAVSKTIQDGISTFGKTSDVAKALATLAKLKGIGPATASLLLAVHQPDDVPFFSDEAYYWLCNGGKKESLKYNMKEYDELIREARALMKRLEVSAMDVEKVSYVVMRREDAGVTPLTASTRDSKASKEEAGNSKSEKDKSKPSTATRGVISQAIEAWQAILLNSGAARGHLAQRSNPANRGTAGAEPSTAPQIAGL</sequence>
<dbReference type="AlphaFoldDB" id="C9SH55"/>
<feature type="region of interest" description="Disordered" evidence="2">
    <location>
        <begin position="208"/>
        <end position="239"/>
    </location>
</feature>
<dbReference type="PANTHER" id="PTHR21521:SF0">
    <property type="entry name" value="AMUN, ISOFORM A"/>
    <property type="match status" value="1"/>
</dbReference>
<protein>
    <submittedName>
        <fullName evidence="3">Uncharacterized protein</fullName>
    </submittedName>
</protein>
<dbReference type="OMA" id="NAKEYRM"/>
<dbReference type="OrthoDB" id="8249012at2759"/>
<name>C9SH55_VERA1</name>
<dbReference type="GeneID" id="9532498"/>
<gene>
    <name evidence="3" type="ORF">VDBG_03758</name>
</gene>
<evidence type="ECO:0000256" key="1">
    <source>
        <dbReference type="SAM" id="Coils"/>
    </source>
</evidence>
<dbReference type="eggNOG" id="ENOG502S729">
    <property type="taxonomic scope" value="Eukaryota"/>
</dbReference>
<dbReference type="EMBL" id="DS985217">
    <property type="protein sequence ID" value="EEY17649.1"/>
    <property type="molecule type" value="Genomic_DNA"/>
</dbReference>
<dbReference type="RefSeq" id="XP_003005805.1">
    <property type="nucleotide sequence ID" value="XM_003005759.1"/>
</dbReference>
<dbReference type="HOGENOM" id="CLU_048127_1_1_1"/>
<feature type="region of interest" description="Disordered" evidence="2">
    <location>
        <begin position="264"/>
        <end position="289"/>
    </location>
</feature>
<proteinExistence type="predicted"/>
<evidence type="ECO:0000256" key="2">
    <source>
        <dbReference type="SAM" id="MobiDB-lite"/>
    </source>
</evidence>